<dbReference type="Pfam" id="PF23646">
    <property type="entry name" value="IgD2_Trs65"/>
    <property type="match status" value="1"/>
</dbReference>
<protein>
    <submittedName>
        <fullName evidence="4">Uncharacterized protein</fullName>
    </submittedName>
</protein>
<dbReference type="InterPro" id="IPR055420">
    <property type="entry name" value="IgD3_Trs65"/>
</dbReference>
<accession>J7RM61</accession>
<dbReference type="HOGENOM" id="CLU_042571_0_0_1"/>
<dbReference type="PANTHER" id="PTHR28159:SF1">
    <property type="entry name" value="TRAFFICKING PROTEIN PARTICLE COMPLEX II-SPECIFIC SUBUNIT 65"/>
    <property type="match status" value="1"/>
</dbReference>
<feature type="domain" description="Trafficking protein particle complex II-specific subunit 65 IgD2" evidence="3">
    <location>
        <begin position="101"/>
        <end position="234"/>
    </location>
</feature>
<dbReference type="GO" id="GO:0006891">
    <property type="term" value="P:intra-Golgi vesicle-mediated transport"/>
    <property type="evidence" value="ECO:0007669"/>
    <property type="project" value="InterPro"/>
</dbReference>
<dbReference type="PANTHER" id="PTHR28159">
    <property type="entry name" value="TRAFFICKING PROTEIN PARTICLE COMPLEX II-SPECIFIC SUBUNIT 65"/>
    <property type="match status" value="1"/>
</dbReference>
<feature type="compositionally biased region" description="Basic and acidic residues" evidence="1">
    <location>
        <begin position="1"/>
        <end position="12"/>
    </location>
</feature>
<dbReference type="GO" id="GO:1990071">
    <property type="term" value="C:TRAPPII protein complex"/>
    <property type="evidence" value="ECO:0007669"/>
    <property type="project" value="InterPro"/>
</dbReference>
<dbReference type="InterPro" id="IPR055426">
    <property type="entry name" value="IgD2_Trs65"/>
</dbReference>
<dbReference type="GeneID" id="34526328"/>
<dbReference type="Proteomes" id="UP000006310">
    <property type="component" value="Chromosome 5"/>
</dbReference>
<reference evidence="4 5" key="1">
    <citation type="journal article" date="2011" name="Proc. Natl. Acad. Sci. U.S.A.">
        <title>Evolutionary erosion of yeast sex chromosomes by mating-type switching accidents.</title>
        <authorList>
            <person name="Gordon J.L."/>
            <person name="Armisen D."/>
            <person name="Proux-Wera E."/>
            <person name="Oheigeartaigh S.S."/>
            <person name="Byrne K.P."/>
            <person name="Wolfe K.H."/>
        </authorList>
    </citation>
    <scope>NUCLEOTIDE SEQUENCE [LARGE SCALE GENOMIC DNA]</scope>
    <source>
        <strain evidence="5">ATCC MYA-139 / BCRC 22969 / CBS 8797 / CCRC 22969 / KCTC 17520 / NBRC 10181 / NCYC 3082</strain>
    </source>
</reference>
<dbReference type="AlphaFoldDB" id="J7RM61"/>
<feature type="compositionally biased region" description="Gly residues" evidence="1">
    <location>
        <begin position="26"/>
        <end position="36"/>
    </location>
</feature>
<gene>
    <name evidence="4" type="primary">KNAG0E03710</name>
    <name evidence="4" type="ordered locus">KNAG_0E03710</name>
</gene>
<dbReference type="Pfam" id="PF12735">
    <property type="entry name" value="IgD3_Trs65"/>
    <property type="match status" value="1"/>
</dbReference>
<proteinExistence type="predicted"/>
<organism evidence="4 5">
    <name type="scientific">Huiozyma naganishii (strain ATCC MYA-139 / BCRC 22969 / CBS 8797 / KCTC 17520 / NBRC 10181 / NCYC 3082 / Yp74L-3)</name>
    <name type="common">Yeast</name>
    <name type="synonym">Kazachstania naganishii</name>
    <dbReference type="NCBI Taxonomy" id="1071383"/>
    <lineage>
        <taxon>Eukaryota</taxon>
        <taxon>Fungi</taxon>
        <taxon>Dikarya</taxon>
        <taxon>Ascomycota</taxon>
        <taxon>Saccharomycotina</taxon>
        <taxon>Saccharomycetes</taxon>
        <taxon>Saccharomycetales</taxon>
        <taxon>Saccharomycetaceae</taxon>
        <taxon>Huiozyma</taxon>
    </lineage>
</organism>
<evidence type="ECO:0000313" key="4">
    <source>
        <dbReference type="EMBL" id="CCK70628.1"/>
    </source>
</evidence>
<dbReference type="KEGG" id="kng:KNAG_0E03710"/>
<evidence type="ECO:0000259" key="2">
    <source>
        <dbReference type="Pfam" id="PF12735"/>
    </source>
</evidence>
<evidence type="ECO:0000256" key="1">
    <source>
        <dbReference type="SAM" id="MobiDB-lite"/>
    </source>
</evidence>
<dbReference type="OMA" id="VMNNGYN"/>
<dbReference type="STRING" id="1071383.J7RM61"/>
<name>J7RM61_HUIN7</name>
<sequence>MVQVHGRHEQRVRQHHQVQGDLEAGAGDGQSIGEQGGTRDAEASREDEFLPSFEPIYSLAAGPGSGSGSATAGATADATAPATVPGDVYDEHTSVELPIYSLLNMRLRNSNLPRNTCILSSLDVQTAKAVLQLAHRHSLTNPQLVFQDVLFELVDKRGSHVALECLDDGVSKSLPQMTLTPHDSVSLVYRLPPVERAIGQLAAHRHRARVVLRYSLHTLEGHTIPIWTQWHTDITVKPVGRPLGISNNTLSRVSSLSLASTPRFHRTLESTVPIPSSSPPPMHNIRYTFLKESIQVQQCDQFILRVQITNLSPTASRDLVIYYNNHTLPDSHAAATNLTLERQATRQRRLARHAEGIVLLSNDYKLPALHPGGTHLVDLQFVAVQRGHYARLPGLKLLDLPTGDTVDIGNGASVLVE</sequence>
<feature type="compositionally biased region" description="Low complexity" evidence="1">
    <location>
        <begin position="68"/>
        <end position="80"/>
    </location>
</feature>
<evidence type="ECO:0000259" key="3">
    <source>
        <dbReference type="Pfam" id="PF23646"/>
    </source>
</evidence>
<reference evidence="5" key="2">
    <citation type="submission" date="2012-08" db="EMBL/GenBank/DDBJ databases">
        <title>Genome sequence of Kazachstania naganishii.</title>
        <authorList>
            <person name="Gordon J.L."/>
            <person name="Armisen D."/>
            <person name="Proux-Wera E."/>
            <person name="OhEigeartaigh S.S."/>
            <person name="Byrne K.P."/>
            <person name="Wolfe K.H."/>
        </authorList>
    </citation>
    <scope>NUCLEOTIDE SEQUENCE [LARGE SCALE GENOMIC DNA]</scope>
    <source>
        <strain evidence="5">ATCC MYA-139 / BCRC 22969 / CBS 8797 / CCRC 22969 / KCTC 17520 / NBRC 10181 / NCYC 3082</strain>
    </source>
</reference>
<feature type="region of interest" description="Disordered" evidence="1">
    <location>
        <begin position="1"/>
        <end position="45"/>
    </location>
</feature>
<dbReference type="InterPro" id="IPR024662">
    <property type="entry name" value="Trs65"/>
</dbReference>
<dbReference type="eggNOG" id="ENOG502QSDT">
    <property type="taxonomic scope" value="Eukaryota"/>
</dbReference>
<feature type="domain" description="Trafficking protein particle complex II-specific subunit 65 IgD3" evidence="2">
    <location>
        <begin position="347"/>
        <end position="410"/>
    </location>
</feature>
<dbReference type="RefSeq" id="XP_022464874.1">
    <property type="nucleotide sequence ID" value="XM_022608371.1"/>
</dbReference>
<dbReference type="EMBL" id="HE978318">
    <property type="protein sequence ID" value="CCK70628.1"/>
    <property type="molecule type" value="Genomic_DNA"/>
</dbReference>
<dbReference type="OrthoDB" id="4048430at2759"/>
<dbReference type="GO" id="GO:0005802">
    <property type="term" value="C:trans-Golgi network"/>
    <property type="evidence" value="ECO:0007669"/>
    <property type="project" value="TreeGrafter"/>
</dbReference>
<feature type="region of interest" description="Disordered" evidence="1">
    <location>
        <begin position="60"/>
        <end position="80"/>
    </location>
</feature>
<evidence type="ECO:0000313" key="5">
    <source>
        <dbReference type="Proteomes" id="UP000006310"/>
    </source>
</evidence>
<keyword evidence="5" id="KW-1185">Reference proteome</keyword>